<sequence length="27" mass="3138">MSWSRATKFLFTFLILYTGSNLPSNEL</sequence>
<dbReference type="KEGG" id="ccp:CHC_T00002829001"/>
<dbReference type="GeneID" id="17321671"/>
<proteinExistence type="predicted"/>
<protein>
    <submittedName>
        <fullName evidence="1">Uncharacterized protein</fullName>
    </submittedName>
</protein>
<dbReference type="EMBL" id="HG001674">
    <property type="protein sequence ID" value="CDF34140.1"/>
    <property type="molecule type" value="Genomic_DNA"/>
</dbReference>
<evidence type="ECO:0000313" key="1">
    <source>
        <dbReference type="EMBL" id="CDF34140.1"/>
    </source>
</evidence>
<gene>
    <name evidence="1" type="ORF">CHC_T00002829001</name>
</gene>
<dbReference type="AlphaFoldDB" id="R7Q9I7"/>
<dbReference type="Proteomes" id="UP000012073">
    <property type="component" value="Unassembled WGS sequence"/>
</dbReference>
<organism evidence="1 2">
    <name type="scientific">Chondrus crispus</name>
    <name type="common">Carrageen Irish moss</name>
    <name type="synonym">Polymorpha crispa</name>
    <dbReference type="NCBI Taxonomy" id="2769"/>
    <lineage>
        <taxon>Eukaryota</taxon>
        <taxon>Rhodophyta</taxon>
        <taxon>Florideophyceae</taxon>
        <taxon>Rhodymeniophycidae</taxon>
        <taxon>Gigartinales</taxon>
        <taxon>Gigartinaceae</taxon>
        <taxon>Chondrus</taxon>
    </lineage>
</organism>
<keyword evidence="2" id="KW-1185">Reference proteome</keyword>
<accession>R7Q9I7</accession>
<evidence type="ECO:0000313" key="2">
    <source>
        <dbReference type="Proteomes" id="UP000012073"/>
    </source>
</evidence>
<reference evidence="2" key="1">
    <citation type="journal article" date="2013" name="Proc. Natl. Acad. Sci. U.S.A.">
        <title>Genome structure and metabolic features in the red seaweed Chondrus crispus shed light on evolution of the Archaeplastida.</title>
        <authorList>
            <person name="Collen J."/>
            <person name="Porcel B."/>
            <person name="Carre W."/>
            <person name="Ball S.G."/>
            <person name="Chaparro C."/>
            <person name="Tonon T."/>
            <person name="Barbeyron T."/>
            <person name="Michel G."/>
            <person name="Noel B."/>
            <person name="Valentin K."/>
            <person name="Elias M."/>
            <person name="Artiguenave F."/>
            <person name="Arun A."/>
            <person name="Aury J.M."/>
            <person name="Barbosa-Neto J.F."/>
            <person name="Bothwell J.H."/>
            <person name="Bouget F.Y."/>
            <person name="Brillet L."/>
            <person name="Cabello-Hurtado F."/>
            <person name="Capella-Gutierrez S."/>
            <person name="Charrier B."/>
            <person name="Cladiere L."/>
            <person name="Cock J.M."/>
            <person name="Coelho S.M."/>
            <person name="Colleoni C."/>
            <person name="Czjzek M."/>
            <person name="Da Silva C."/>
            <person name="Delage L."/>
            <person name="Denoeud F."/>
            <person name="Deschamps P."/>
            <person name="Dittami S.M."/>
            <person name="Gabaldon T."/>
            <person name="Gachon C.M."/>
            <person name="Groisillier A."/>
            <person name="Herve C."/>
            <person name="Jabbari K."/>
            <person name="Katinka M."/>
            <person name="Kloareg B."/>
            <person name="Kowalczyk N."/>
            <person name="Labadie K."/>
            <person name="Leblanc C."/>
            <person name="Lopez P.J."/>
            <person name="McLachlan D.H."/>
            <person name="Meslet-Cladiere L."/>
            <person name="Moustafa A."/>
            <person name="Nehr Z."/>
            <person name="Nyvall Collen P."/>
            <person name="Panaud O."/>
            <person name="Partensky F."/>
            <person name="Poulain J."/>
            <person name="Rensing S.A."/>
            <person name="Rousvoal S."/>
            <person name="Samson G."/>
            <person name="Symeonidi A."/>
            <person name="Weissenbach J."/>
            <person name="Zambounis A."/>
            <person name="Wincker P."/>
            <person name="Boyen C."/>
        </authorList>
    </citation>
    <scope>NUCLEOTIDE SEQUENCE [LARGE SCALE GENOMIC DNA]</scope>
    <source>
        <strain evidence="2">cv. Stackhouse</strain>
    </source>
</reference>
<name>R7Q9I7_CHOCR</name>
<dbReference type="RefSeq" id="XP_005713959.1">
    <property type="nucleotide sequence ID" value="XM_005713902.1"/>
</dbReference>
<dbReference type="Gramene" id="CDF34140">
    <property type="protein sequence ID" value="CDF34140"/>
    <property type="gene ID" value="CHC_T00002829001"/>
</dbReference>